<dbReference type="FunFam" id="1.20.1080.10:FF:000011">
    <property type="entry name" value="Formate family transporter"/>
    <property type="match status" value="1"/>
</dbReference>
<dbReference type="EMBL" id="VNHO01000005">
    <property type="protein sequence ID" value="TYP57559.1"/>
    <property type="molecule type" value="Genomic_DNA"/>
</dbReference>
<protein>
    <submittedName>
        <fullName evidence="8">Formate/nitrite transporter</fullName>
    </submittedName>
</protein>
<evidence type="ECO:0000313" key="8">
    <source>
        <dbReference type="EMBL" id="TYP57559.1"/>
    </source>
</evidence>
<evidence type="ECO:0000256" key="1">
    <source>
        <dbReference type="ARBA" id="ARBA00004141"/>
    </source>
</evidence>
<feature type="transmembrane region" description="Helical" evidence="7">
    <location>
        <begin position="170"/>
        <end position="189"/>
    </location>
</feature>
<dbReference type="GO" id="GO:0015499">
    <property type="term" value="F:formate transmembrane transporter activity"/>
    <property type="evidence" value="ECO:0007669"/>
    <property type="project" value="TreeGrafter"/>
</dbReference>
<keyword evidence="5 7" id="KW-0472">Membrane</keyword>
<evidence type="ECO:0000313" key="9">
    <source>
        <dbReference type="Proteomes" id="UP000322294"/>
    </source>
</evidence>
<evidence type="ECO:0000256" key="6">
    <source>
        <dbReference type="ARBA" id="ARBA00049660"/>
    </source>
</evidence>
<dbReference type="GO" id="GO:0005886">
    <property type="term" value="C:plasma membrane"/>
    <property type="evidence" value="ECO:0007669"/>
    <property type="project" value="TreeGrafter"/>
</dbReference>
<proteinExistence type="inferred from homology"/>
<feature type="transmembrane region" description="Helical" evidence="7">
    <location>
        <begin position="43"/>
        <end position="65"/>
    </location>
</feature>
<dbReference type="PANTHER" id="PTHR30520:SF6">
    <property type="entry name" value="FORMATE_NITRATE FAMILY TRANSPORTER (EUROFUNG)"/>
    <property type="match status" value="1"/>
</dbReference>
<feature type="transmembrane region" description="Helical" evidence="7">
    <location>
        <begin position="242"/>
        <end position="261"/>
    </location>
</feature>
<dbReference type="PROSITE" id="PS01005">
    <property type="entry name" value="FORMATE_NITRITE_TP_1"/>
    <property type="match status" value="1"/>
</dbReference>
<keyword evidence="2" id="KW-0813">Transport</keyword>
<feature type="transmembrane region" description="Helical" evidence="7">
    <location>
        <begin position="77"/>
        <end position="98"/>
    </location>
</feature>
<reference evidence="8 9" key="1">
    <citation type="submission" date="2019-07" db="EMBL/GenBank/DDBJ databases">
        <title>Genomic Encyclopedia of Type Strains, Phase I: the one thousand microbial genomes (KMG-I) project.</title>
        <authorList>
            <person name="Kyrpides N."/>
        </authorList>
    </citation>
    <scope>NUCLEOTIDE SEQUENCE [LARGE SCALE GENOMIC DNA]</scope>
    <source>
        <strain evidence="8 9">DSM 16647</strain>
    </source>
</reference>
<evidence type="ECO:0000256" key="2">
    <source>
        <dbReference type="ARBA" id="ARBA00022448"/>
    </source>
</evidence>
<keyword evidence="9" id="KW-1185">Reference proteome</keyword>
<gene>
    <name evidence="8" type="ORF">LZ11_00549</name>
</gene>
<dbReference type="InterPro" id="IPR024002">
    <property type="entry name" value="For/NO2_transpt_CS"/>
</dbReference>
<sequence length="279" mass="30664">MYIHVIKERVLSVEKRFLSPQETIDLTISNGVKKAGLSFEQMLFLGIFAGVYIGFGGFASITIMQTIKNIDAGLMKFVGAMVFPVGLMLVIICGAELFTGNNLMVFAVLKREITVSALLRNWGTVYFANFLGSVTLAFLVSKSGLLQGDVLNLTFSIAQNKIFQDPVVPFIRGILCNILVVLAVLMATASLDIISKIFSCWFPIMLFVLSGYEHSVANMFFMPLAKFGGMDISWAQIFLNNLIPVTLGNIVGGAVVIPFMYSRAYFAEGRKDYKVSIKG</sequence>
<dbReference type="Proteomes" id="UP000322294">
    <property type="component" value="Unassembled WGS sequence"/>
</dbReference>
<dbReference type="InterPro" id="IPR023271">
    <property type="entry name" value="Aquaporin-like"/>
</dbReference>
<name>A0A5S5AW40_9FIRM</name>
<keyword evidence="4 7" id="KW-1133">Transmembrane helix</keyword>
<comment type="caution">
    <text evidence="8">The sequence shown here is derived from an EMBL/GenBank/DDBJ whole genome shotgun (WGS) entry which is preliminary data.</text>
</comment>
<organism evidence="8 9">
    <name type="scientific">Thermosediminibacter litoriperuensis</name>
    <dbReference type="NCBI Taxonomy" id="291989"/>
    <lineage>
        <taxon>Bacteria</taxon>
        <taxon>Bacillati</taxon>
        <taxon>Bacillota</taxon>
        <taxon>Clostridia</taxon>
        <taxon>Thermosediminibacterales</taxon>
        <taxon>Thermosediminibacteraceae</taxon>
        <taxon>Thermosediminibacter</taxon>
    </lineage>
</organism>
<comment type="similarity">
    <text evidence="6">Belongs to the FNT transporter (TC 1.A.16) family.</text>
</comment>
<evidence type="ECO:0000256" key="3">
    <source>
        <dbReference type="ARBA" id="ARBA00022692"/>
    </source>
</evidence>
<dbReference type="Gene3D" id="1.20.1080.10">
    <property type="entry name" value="Glycerol uptake facilitator protein"/>
    <property type="match status" value="1"/>
</dbReference>
<dbReference type="AlphaFoldDB" id="A0A5S5AW40"/>
<evidence type="ECO:0000256" key="4">
    <source>
        <dbReference type="ARBA" id="ARBA00022989"/>
    </source>
</evidence>
<feature type="transmembrane region" description="Helical" evidence="7">
    <location>
        <begin position="119"/>
        <end position="140"/>
    </location>
</feature>
<evidence type="ECO:0000256" key="7">
    <source>
        <dbReference type="SAM" id="Phobius"/>
    </source>
</evidence>
<keyword evidence="3 7" id="KW-0812">Transmembrane</keyword>
<feature type="transmembrane region" description="Helical" evidence="7">
    <location>
        <begin position="201"/>
        <end position="222"/>
    </location>
</feature>
<dbReference type="InterPro" id="IPR000292">
    <property type="entry name" value="For/NO2_transpt"/>
</dbReference>
<accession>A0A5S5AW40</accession>
<comment type="subcellular location">
    <subcellularLocation>
        <location evidence="1">Membrane</location>
        <topology evidence="1">Multi-pass membrane protein</topology>
    </subcellularLocation>
</comment>
<evidence type="ECO:0000256" key="5">
    <source>
        <dbReference type="ARBA" id="ARBA00023136"/>
    </source>
</evidence>
<dbReference type="PANTHER" id="PTHR30520">
    <property type="entry name" value="FORMATE TRANSPORTER-RELATED"/>
    <property type="match status" value="1"/>
</dbReference>
<dbReference type="Pfam" id="PF01226">
    <property type="entry name" value="Form_Nir_trans"/>
    <property type="match status" value="1"/>
</dbReference>